<keyword evidence="7" id="KW-1185">Reference proteome</keyword>
<dbReference type="GO" id="GO:0005524">
    <property type="term" value="F:ATP binding"/>
    <property type="evidence" value="ECO:0007669"/>
    <property type="project" value="UniProtKB-KW"/>
</dbReference>
<name>A0A015I346_RHIIW</name>
<dbReference type="Gene3D" id="1.10.10.1010">
    <property type="entry name" value="Intein homing endonuclease, domain IV"/>
    <property type="match status" value="9"/>
</dbReference>
<dbReference type="PROSITE" id="PS50011">
    <property type="entry name" value="PROTEIN_KINASE_DOM"/>
    <property type="match status" value="1"/>
</dbReference>
<evidence type="ECO:0000259" key="5">
    <source>
        <dbReference type="PROSITE" id="PS50011"/>
    </source>
</evidence>
<dbReference type="Gene3D" id="1.10.510.10">
    <property type="entry name" value="Transferase(Phosphotransferase) domain 1"/>
    <property type="match status" value="1"/>
</dbReference>
<keyword evidence="4" id="KW-0067">ATP-binding</keyword>
<evidence type="ECO:0000256" key="3">
    <source>
        <dbReference type="ARBA" id="ARBA00022777"/>
    </source>
</evidence>
<keyword evidence="1" id="KW-0808">Transferase</keyword>
<dbReference type="InterPro" id="IPR051681">
    <property type="entry name" value="Ser/Thr_Kinases-Pseudokinases"/>
</dbReference>
<proteinExistence type="predicted"/>
<dbReference type="InterPro" id="IPR001245">
    <property type="entry name" value="Ser-Thr/Tyr_kinase_cat_dom"/>
</dbReference>
<dbReference type="Pfam" id="PF07714">
    <property type="entry name" value="PK_Tyr_Ser-Thr"/>
    <property type="match status" value="1"/>
</dbReference>
<accession>A0A015I346</accession>
<reference evidence="6 7" key="1">
    <citation type="submission" date="2014-02" db="EMBL/GenBank/DDBJ databases">
        <title>Single nucleus genome sequencing reveals high similarity among nuclei of an endomycorrhizal fungus.</title>
        <authorList>
            <person name="Lin K."/>
            <person name="Geurts R."/>
            <person name="Zhang Z."/>
            <person name="Limpens E."/>
            <person name="Saunders D.G."/>
            <person name="Mu D."/>
            <person name="Pang E."/>
            <person name="Cao H."/>
            <person name="Cha H."/>
            <person name="Lin T."/>
            <person name="Zhou Q."/>
            <person name="Shang Y."/>
            <person name="Li Y."/>
            <person name="Ivanov S."/>
            <person name="Sharma T."/>
            <person name="Velzen R.V."/>
            <person name="Ruijter N.D."/>
            <person name="Aanen D.K."/>
            <person name="Win J."/>
            <person name="Kamoun S."/>
            <person name="Bisseling T."/>
            <person name="Huang S."/>
        </authorList>
    </citation>
    <scope>NUCLEOTIDE SEQUENCE [LARGE SCALE GENOMIC DNA]</scope>
    <source>
        <strain evidence="7">DAOM197198w</strain>
    </source>
</reference>
<dbReference type="EMBL" id="JEMT01029663">
    <property type="protein sequence ID" value="EXX51417.1"/>
    <property type="molecule type" value="Genomic_DNA"/>
</dbReference>
<dbReference type="InterPro" id="IPR000719">
    <property type="entry name" value="Prot_kinase_dom"/>
</dbReference>
<evidence type="ECO:0000313" key="7">
    <source>
        <dbReference type="Proteomes" id="UP000022910"/>
    </source>
</evidence>
<keyword evidence="2" id="KW-0547">Nucleotide-binding</keyword>
<dbReference type="SUPFAM" id="SSF56112">
    <property type="entry name" value="Protein kinase-like (PK-like)"/>
    <property type="match status" value="1"/>
</dbReference>
<dbReference type="PANTHER" id="PTHR44329:SF288">
    <property type="entry name" value="MITOGEN-ACTIVATED PROTEIN KINASE KINASE KINASE 20"/>
    <property type="match status" value="1"/>
</dbReference>
<feature type="domain" description="Protein kinase" evidence="5">
    <location>
        <begin position="1181"/>
        <end position="1454"/>
    </location>
</feature>
<dbReference type="GO" id="GO:0004674">
    <property type="term" value="F:protein serine/threonine kinase activity"/>
    <property type="evidence" value="ECO:0007669"/>
    <property type="project" value="TreeGrafter"/>
</dbReference>
<evidence type="ECO:0000256" key="1">
    <source>
        <dbReference type="ARBA" id="ARBA00022679"/>
    </source>
</evidence>
<keyword evidence="3" id="KW-0418">Kinase</keyword>
<comment type="caution">
    <text evidence="6">The sequence shown here is derived from an EMBL/GenBank/DDBJ whole genome shotgun (WGS) entry which is preliminary data.</text>
</comment>
<evidence type="ECO:0000256" key="4">
    <source>
        <dbReference type="ARBA" id="ARBA00022840"/>
    </source>
</evidence>
<dbReference type="HOGENOM" id="CLU_000288_7_8_1"/>
<gene>
    <name evidence="6" type="ORF">RirG_262010</name>
</gene>
<evidence type="ECO:0000256" key="2">
    <source>
        <dbReference type="ARBA" id="ARBA00022741"/>
    </source>
</evidence>
<dbReference type="PANTHER" id="PTHR44329">
    <property type="entry name" value="SERINE/THREONINE-PROTEIN KINASE TNNI3K-RELATED"/>
    <property type="match status" value="1"/>
</dbReference>
<dbReference type="InterPro" id="IPR011009">
    <property type="entry name" value="Kinase-like_dom_sf"/>
</dbReference>
<organism evidence="6 7">
    <name type="scientific">Rhizophagus irregularis (strain DAOM 197198w)</name>
    <name type="common">Glomus intraradices</name>
    <dbReference type="NCBI Taxonomy" id="1432141"/>
    <lineage>
        <taxon>Eukaryota</taxon>
        <taxon>Fungi</taxon>
        <taxon>Fungi incertae sedis</taxon>
        <taxon>Mucoromycota</taxon>
        <taxon>Glomeromycotina</taxon>
        <taxon>Glomeromycetes</taxon>
        <taxon>Glomerales</taxon>
        <taxon>Glomeraceae</taxon>
        <taxon>Rhizophagus</taxon>
    </lineage>
</organism>
<sequence length="1545" mass="183908">MDSFRLIRPSDANEKCLKCNFICYAIRFQRNFKNWTSGNKDIDKFIQSTQLSEHTYDGVKNALEWIPRFYDVKYIAKNEYRAIWIDGNISYWDDENQNWKRGHNAFVNLKSLNTAKNILEFTNKNKINHKLFGITQNPETKDYLIVLDDICAKCNRTCNSIYFQRNFKNWTSGNDDIDKFIQNTQLSEHVWHIFDSVKALEWIPYNRFYDIKYIAKDDFGEVYRANWIDGNISYWNNENQNWKKDNQNMFVNLNSLNNPNNLTLELANKIKMDHEFYGITQNPETKNYMMVLNDKCKKCDYICDAIHFQHKFIDWTSGDDDIDKFIQDTQSSVHYYANLALEWIPYDRLYNIKYITKDEFGEVYRANWIDGYLAYWDYENQNWKREDHNMFVNLKSLNNPDNFTFNVTNKIKIKIDHEFYGITQNPETKNYMVVLSTNKCNATNLQQKFIDWTSGNNDIDKFIQDTHNNVEEVLEWIPNDKFYDIKHIAKDEYRANWIDDFVSGKLNYKSYLNKENKNWKRKGYIFLVNLKILKNTNNLTLEFANKIKIEHEFYGITQDPVTKNYMMVLNNKCKWCDKICNVIHFQLKFIDWTSGNNNIDKFIQDTQLLAHNYAKAALEWIPYNKFYNIKYILKDEFGEIYRANWIDGYISHWDDENQNWKREDHNMFVNLKRLDHPQKNLNTLEFTNKIKIEHEFYGVTQDPETKNYMMVLNNECKKCNKICNSIRFQQKFIDWTSGNNNIDKLIQDTQLSAHENVENALEWIPYDRLYDVKYIAKDEVCRSNWTDGYIYNWDYENLDWKRKGCNMFVNLRSLNTPKNLTLQFTKMVKNRHEFYGITQDPDSKKYMMVLNNKCKECNYICNAINFQHKFIDWTSVNNDIDKFIQDTQLLLAHNGLNEALEWIPYDRFYDITIDKFGEVYRGNWTDGKISYWDDENQNWKRNNPNMFVNLKSLIISNNLMLKFTVMIYRNHGFCGITQDPETKNYMIVLDDICEKCNCILCNSIYFRQNFKNWTSGNNNIDKFIQDTQLLANSGLGALEWIPYDRLYDITKDEFGKVYRANWIDGNISYWDKESQNWKRNDQYIFVTLKKLNNLKNITLELTNEMCKPYGITQNSETNDYIIVLSDQCKCDYTCYVKHFQQNFKNWTSGNSHIDKFIQSSQLSVHYNHIKQALVWIPYSRFYDIKYIAKGGFSKVYKANWVDGYLTDWNDERQNWKRDGQHMVVVLKSLNNSKDITSEFINEVMLHNRVKDNYFIVRFYGITQDPETKNYMMVLDYAKEGSLRSYLDANSNNKLNWKDKINYLHNIAFALEGIHKNELIHRDLHIGNILKNHDIILITDMGLCKPADYSLSTNTKNNVYGVLPYIAPEILRGQKFTKASDIYSFGIIMYEIISELPPYYNISHDNNLAIRIRQGLRPMFNIKVPQPIVNLIKRCLDANSLNRPTASEIKNKLWKFKLQKKISEEINNNLPIINIPLASSSFITHSEAFYTSRLLNFNNLPEPKNSDDYYEQSDNIISKEFSESLQTGTSQQSCISISQQIDIDKL</sequence>
<dbReference type="SUPFAM" id="SSF101898">
    <property type="entry name" value="NHL repeat"/>
    <property type="match status" value="1"/>
</dbReference>
<dbReference type="Proteomes" id="UP000022910">
    <property type="component" value="Unassembled WGS sequence"/>
</dbReference>
<protein>
    <submittedName>
        <fullName evidence="6">Ypk2p</fullName>
    </submittedName>
</protein>
<evidence type="ECO:0000313" key="6">
    <source>
        <dbReference type="EMBL" id="EXX51417.1"/>
    </source>
</evidence>